<dbReference type="AlphaFoldDB" id="A0A976SL19"/>
<evidence type="ECO:0000256" key="2">
    <source>
        <dbReference type="ARBA" id="ARBA00004514"/>
    </source>
</evidence>
<dbReference type="Pfam" id="PF01423">
    <property type="entry name" value="LSM"/>
    <property type="match status" value="1"/>
</dbReference>
<dbReference type="Gene3D" id="2.30.30.100">
    <property type="match status" value="1"/>
</dbReference>
<evidence type="ECO:0000256" key="5">
    <source>
        <dbReference type="ARBA" id="ARBA00022664"/>
    </source>
</evidence>
<evidence type="ECO:0000259" key="11">
    <source>
        <dbReference type="PROSITE" id="PS52002"/>
    </source>
</evidence>
<dbReference type="SUPFAM" id="SSF50182">
    <property type="entry name" value="Sm-like ribonucleoproteins"/>
    <property type="match status" value="1"/>
</dbReference>
<dbReference type="PANTHER" id="PTHR23338">
    <property type="entry name" value="SMALL NUCLEAR RIBONUCLEOPROTEIN SM"/>
    <property type="match status" value="1"/>
</dbReference>
<evidence type="ECO:0000313" key="12">
    <source>
        <dbReference type="EMBL" id="UVC54489.1"/>
    </source>
</evidence>
<evidence type="ECO:0000256" key="1">
    <source>
        <dbReference type="ARBA" id="ARBA00004123"/>
    </source>
</evidence>
<dbReference type="CDD" id="cd01721">
    <property type="entry name" value="Sm_D3"/>
    <property type="match status" value="1"/>
</dbReference>
<dbReference type="Proteomes" id="UP000244803">
    <property type="component" value="Chromosome 4"/>
</dbReference>
<keyword evidence="6 9" id="KW-0508">mRNA splicing</keyword>
<sequence>MSIGAPVKLLYEGIGHIVTIELQNSNLYRGTLTNVEDNMNCLLEGVTMTTKDGRTLALEQVYLRGAQILFMIFPDMLRHAPMFKGNPKDRTKTVPQPTVPMATRPGMPPNVPMGVMGNM</sequence>
<gene>
    <name evidence="12" type="ORF">MACJ_004038</name>
</gene>
<comment type="similarity">
    <text evidence="3 9">Belongs to the snRNP core protein family.</text>
</comment>
<dbReference type="InterPro" id="IPR047575">
    <property type="entry name" value="Sm"/>
</dbReference>
<dbReference type="EMBL" id="CP056067">
    <property type="protein sequence ID" value="UVC54489.1"/>
    <property type="molecule type" value="Genomic_DNA"/>
</dbReference>
<evidence type="ECO:0000313" key="13">
    <source>
        <dbReference type="Proteomes" id="UP000244803"/>
    </source>
</evidence>
<dbReference type="InterPro" id="IPR027141">
    <property type="entry name" value="LSm4/Sm_D1/D3"/>
</dbReference>
<protein>
    <recommendedName>
        <fullName evidence="9">Small nuclear ribonucleoprotein Sm D3</fullName>
        <shortName evidence="9">Sm-D3</shortName>
    </recommendedName>
    <alternativeName>
        <fullName evidence="9">snRNP core protein D3</fullName>
    </alternativeName>
</protein>
<evidence type="ECO:0000256" key="6">
    <source>
        <dbReference type="ARBA" id="ARBA00023187"/>
    </source>
</evidence>
<evidence type="ECO:0000256" key="8">
    <source>
        <dbReference type="ARBA" id="ARBA00023274"/>
    </source>
</evidence>
<dbReference type="PROSITE" id="PS52002">
    <property type="entry name" value="SM"/>
    <property type="match status" value="1"/>
</dbReference>
<dbReference type="InterPro" id="IPR034099">
    <property type="entry name" value="SmD3"/>
</dbReference>
<evidence type="ECO:0000256" key="7">
    <source>
        <dbReference type="ARBA" id="ARBA00023242"/>
    </source>
</evidence>
<organism evidence="12 13">
    <name type="scientific">Theileria orientalis</name>
    <dbReference type="NCBI Taxonomy" id="68886"/>
    <lineage>
        <taxon>Eukaryota</taxon>
        <taxon>Sar</taxon>
        <taxon>Alveolata</taxon>
        <taxon>Apicomplexa</taxon>
        <taxon>Aconoidasida</taxon>
        <taxon>Piroplasmida</taxon>
        <taxon>Theileriidae</taxon>
        <taxon>Theileria</taxon>
    </lineage>
</organism>
<dbReference type="GO" id="GO:0005681">
    <property type="term" value="C:spliceosomal complex"/>
    <property type="evidence" value="ECO:0007669"/>
    <property type="project" value="InterPro"/>
</dbReference>
<dbReference type="GO" id="GO:0000387">
    <property type="term" value="P:spliceosomal snRNP assembly"/>
    <property type="evidence" value="ECO:0007669"/>
    <property type="project" value="UniProtKB-UniRule"/>
</dbReference>
<evidence type="ECO:0000256" key="10">
    <source>
        <dbReference type="SAM" id="MobiDB-lite"/>
    </source>
</evidence>
<proteinExistence type="inferred from homology"/>
<dbReference type="InterPro" id="IPR001163">
    <property type="entry name" value="Sm_dom_euk/arc"/>
</dbReference>
<comment type="subcellular location">
    <subcellularLocation>
        <location evidence="2">Cytoplasm</location>
        <location evidence="2">Cytosol</location>
    </subcellularLocation>
    <subcellularLocation>
        <location evidence="1 9">Nucleus</location>
    </subcellularLocation>
</comment>
<feature type="domain" description="Sm" evidence="11">
    <location>
        <begin position="5"/>
        <end position="77"/>
    </location>
</feature>
<dbReference type="FunFam" id="2.30.30.100:FF:000002">
    <property type="entry name" value="Small nuclear ribonucleoprotein Sm D3"/>
    <property type="match status" value="1"/>
</dbReference>
<reference evidence="12" key="1">
    <citation type="submission" date="2022-07" db="EMBL/GenBank/DDBJ databases">
        <title>Evaluation of T. orientalis genome assembly methods using nanopore sequencing and analysis of variation between genomes.</title>
        <authorList>
            <person name="Yam J."/>
            <person name="Micallef M.L."/>
            <person name="Liu M."/>
            <person name="Djordjevic S.P."/>
            <person name="Bogema D.R."/>
            <person name="Jenkins C."/>
        </authorList>
    </citation>
    <scope>NUCLEOTIDE SEQUENCE</scope>
    <source>
        <strain evidence="12">Fish Creek</strain>
    </source>
</reference>
<dbReference type="SMART" id="SM00651">
    <property type="entry name" value="Sm"/>
    <property type="match status" value="1"/>
</dbReference>
<keyword evidence="4" id="KW-0963">Cytoplasm</keyword>
<name>A0A976SL19_THEOR</name>
<feature type="region of interest" description="Disordered" evidence="10">
    <location>
        <begin position="84"/>
        <end position="111"/>
    </location>
</feature>
<evidence type="ECO:0000256" key="9">
    <source>
        <dbReference type="RuleBase" id="RU365050"/>
    </source>
</evidence>
<dbReference type="GO" id="GO:0005829">
    <property type="term" value="C:cytosol"/>
    <property type="evidence" value="ECO:0007669"/>
    <property type="project" value="UniProtKB-SubCell"/>
</dbReference>
<evidence type="ECO:0000256" key="3">
    <source>
        <dbReference type="ARBA" id="ARBA00008146"/>
    </source>
</evidence>
<keyword evidence="8 9" id="KW-0687">Ribonucleoprotein</keyword>
<evidence type="ECO:0000256" key="4">
    <source>
        <dbReference type="ARBA" id="ARBA00022490"/>
    </source>
</evidence>
<dbReference type="GO" id="GO:0003723">
    <property type="term" value="F:RNA binding"/>
    <property type="evidence" value="ECO:0007669"/>
    <property type="project" value="InterPro"/>
</dbReference>
<keyword evidence="7 9" id="KW-0539">Nucleus</keyword>
<keyword evidence="5 9" id="KW-0507">mRNA processing</keyword>
<accession>A0A976SL19</accession>
<dbReference type="InterPro" id="IPR010920">
    <property type="entry name" value="LSM_dom_sf"/>
</dbReference>